<dbReference type="GO" id="GO:0004383">
    <property type="term" value="F:guanylate cyclase activity"/>
    <property type="evidence" value="ECO:0007669"/>
    <property type="project" value="UniProtKB-EC"/>
</dbReference>
<keyword evidence="6" id="KW-1185">Reference proteome</keyword>
<dbReference type="InterPro" id="IPR041664">
    <property type="entry name" value="AAA_16"/>
</dbReference>
<feature type="domain" description="Bacterial transcriptional activator" evidence="4">
    <location>
        <begin position="99"/>
        <end position="224"/>
    </location>
</feature>
<protein>
    <submittedName>
        <fullName evidence="5">Adenylate cyclase / Guanylate cyclase</fullName>
        <ecNumber evidence="5">4.6.1.1</ecNumber>
        <ecNumber evidence="5">4.6.1.2</ecNumber>
    </submittedName>
</protein>
<dbReference type="PATRIC" id="fig|1304284.3.peg.1943"/>
<dbReference type="GO" id="GO:0006355">
    <property type="term" value="P:regulation of DNA-templated transcription"/>
    <property type="evidence" value="ECO:0007669"/>
    <property type="project" value="InterPro"/>
</dbReference>
<dbReference type="AlphaFoldDB" id="R1ATN8"/>
<dbReference type="eggNOG" id="COG3899">
    <property type="taxonomic scope" value="Bacteria"/>
</dbReference>
<dbReference type="eggNOG" id="COG3629">
    <property type="taxonomic scope" value="Bacteria"/>
</dbReference>
<dbReference type="SUPFAM" id="SSF46894">
    <property type="entry name" value="C-terminal effector domain of the bipartite response regulators"/>
    <property type="match status" value="1"/>
</dbReference>
<sequence length="1012" mass="119405">MDYIQIKMLGTPEVIKNNKKILFPFKKAEALFYYLIIEKQATREELVELLWGNTTETAGRKNLRNAMYQIRKTLDTNIIISPKRRIVKLNPDISLEINLDFINDNYNELGEFLQGFTIDKAPKFEEWMLNKKEYYKSLYIKKIHNNMKQSLQNKKFDDVEKCAKLLINLDEFNEEAYRALMQVYKNKGLLNKSILIYNKLTEVLQRELGVSPELKTRKLYNDILYTRNNSYKLDNEDFFYGRHKELYLLEENYNNFINDIDFKSVIIYGEAGIGKTKLSDKFLDTVNRENVYILQTACYQAEREYILKPWHSIVSKLRNIIKNENVTIPYSWKKIICCIFPGFISEREEIEINPIENIDTLKYQIVEDTMIELLKTISKNKKIILSFDDLQWIDDMSLSLLRRVVLQEKSKNIIFIGTCRNINNQKINTFISSALKDNKLLKITLNRFNKTEVMDFIDNALPNKKLDIRLKEKVYKETEGNTFFLVEFLNSIKEKGNVDFMTLKMQDILKSRFADISQEGKNLLHIISLFFDEANLKILIEATGKREIEIINQIEELKNKFIIKEEINNSQIAYRFTHQKLREFVYLQQPIAKRVVFHNKIATILEKGLEGSKRDVSLYSKLIYHFSKAGNRLKELQYTIENTNVYLDFAHELFPVLNSNYKKTTELYIDNDKAKKYLNNIELMLKQIKNEEYRFDKVARFEIAYLYMKGRYLIRQGEYEEGIKFIENVIKYAKKINEYKYILKGHKQIIYYSIQVHDIELMDKHVKLGLKVANDYGYEDEKGILLRLKGLNKMMTGEYDEALSLFKDSIDVLSKLDLLYNKYSLNIAASYNYIGEIKRLNIEFSNALEYYDKAIKICEDNEVLKGTGIFNINAGQGAFEMGDYYRAKMYFKKALKVYEKFGLSWGRCIGEGYMALLLCKEGFYSDALKSLKRADKYARKLKSPYELGIVYRIKAELRLIMKRNDKMSEIFEHYLVLSVAEYCDRGIKLLKKVRESYEVNILKVLKKAGEEG</sequence>
<dbReference type="PROSITE" id="PS50005">
    <property type="entry name" value="TPR"/>
    <property type="match status" value="1"/>
</dbReference>
<dbReference type="Proteomes" id="UP000013378">
    <property type="component" value="Unassembled WGS sequence"/>
</dbReference>
<dbReference type="InterPro" id="IPR016032">
    <property type="entry name" value="Sig_transdc_resp-reg_C-effctor"/>
</dbReference>
<dbReference type="Pfam" id="PF03704">
    <property type="entry name" value="BTAD"/>
    <property type="match status" value="1"/>
</dbReference>
<dbReference type="SUPFAM" id="SSF52540">
    <property type="entry name" value="P-loop containing nucleoside triphosphate hydrolases"/>
    <property type="match status" value="1"/>
</dbReference>
<evidence type="ECO:0000256" key="2">
    <source>
        <dbReference type="ARBA" id="ARBA00022840"/>
    </source>
</evidence>
<evidence type="ECO:0000313" key="6">
    <source>
        <dbReference type="Proteomes" id="UP000013378"/>
    </source>
</evidence>
<organism evidence="5 6">
    <name type="scientific">Caldisalinibacter kiritimatiensis</name>
    <dbReference type="NCBI Taxonomy" id="1304284"/>
    <lineage>
        <taxon>Bacteria</taxon>
        <taxon>Bacillati</taxon>
        <taxon>Bacillota</taxon>
        <taxon>Tissierellia</taxon>
        <taxon>Tissierellales</taxon>
        <taxon>Thermohalobacteraceae</taxon>
        <taxon>Caldisalinibacter</taxon>
    </lineage>
</organism>
<dbReference type="SUPFAM" id="SSF48452">
    <property type="entry name" value="TPR-like"/>
    <property type="match status" value="3"/>
</dbReference>
<evidence type="ECO:0000313" key="5">
    <source>
        <dbReference type="EMBL" id="EOC99986.1"/>
    </source>
</evidence>
<keyword evidence="2" id="KW-0067">ATP-binding</keyword>
<name>R1ATN8_9FIRM</name>
<dbReference type="SMART" id="SM01043">
    <property type="entry name" value="BTAD"/>
    <property type="match status" value="1"/>
</dbReference>
<dbReference type="Gene3D" id="3.40.50.300">
    <property type="entry name" value="P-loop containing nucleotide triphosphate hydrolases"/>
    <property type="match status" value="1"/>
</dbReference>
<dbReference type="STRING" id="1304284.L21TH_1978"/>
<keyword evidence="5" id="KW-0456">Lyase</keyword>
<dbReference type="GO" id="GO:0005737">
    <property type="term" value="C:cytoplasm"/>
    <property type="evidence" value="ECO:0007669"/>
    <property type="project" value="TreeGrafter"/>
</dbReference>
<dbReference type="Gene3D" id="1.10.10.10">
    <property type="entry name" value="Winged helix-like DNA-binding domain superfamily/Winged helix DNA-binding domain"/>
    <property type="match status" value="1"/>
</dbReference>
<evidence type="ECO:0000259" key="4">
    <source>
        <dbReference type="SMART" id="SM01043"/>
    </source>
</evidence>
<proteinExistence type="predicted"/>
<dbReference type="InterPro" id="IPR019734">
    <property type="entry name" value="TPR_rpt"/>
</dbReference>
<dbReference type="OrthoDB" id="190810at2"/>
<dbReference type="EMBL" id="ARZA01000219">
    <property type="protein sequence ID" value="EOC99986.1"/>
    <property type="molecule type" value="Genomic_DNA"/>
</dbReference>
<accession>R1ATN8</accession>
<dbReference type="SMART" id="SM00028">
    <property type="entry name" value="TPR"/>
    <property type="match status" value="4"/>
</dbReference>
<dbReference type="GO" id="GO:0005524">
    <property type="term" value="F:ATP binding"/>
    <property type="evidence" value="ECO:0007669"/>
    <property type="project" value="UniProtKB-KW"/>
</dbReference>
<dbReference type="Pfam" id="PF13191">
    <property type="entry name" value="AAA_16"/>
    <property type="match status" value="1"/>
</dbReference>
<dbReference type="InterPro" id="IPR036388">
    <property type="entry name" value="WH-like_DNA-bd_sf"/>
</dbReference>
<gene>
    <name evidence="5" type="ORF">L21TH_1978</name>
</gene>
<dbReference type="EC" id="4.6.1.1" evidence="5"/>
<keyword evidence="3" id="KW-0802">TPR repeat</keyword>
<dbReference type="EC" id="4.6.1.2" evidence="5"/>
<dbReference type="PANTHER" id="PTHR16305:SF28">
    <property type="entry name" value="GUANYLATE CYCLASE DOMAIN-CONTAINING PROTEIN"/>
    <property type="match status" value="1"/>
</dbReference>
<evidence type="ECO:0000256" key="3">
    <source>
        <dbReference type="PROSITE-ProRule" id="PRU00339"/>
    </source>
</evidence>
<dbReference type="InterPro" id="IPR005158">
    <property type="entry name" value="BTAD"/>
</dbReference>
<dbReference type="RefSeq" id="WP_006315129.1">
    <property type="nucleotide sequence ID" value="NZ_ARZA01000219.1"/>
</dbReference>
<dbReference type="InterPro" id="IPR011990">
    <property type="entry name" value="TPR-like_helical_dom_sf"/>
</dbReference>
<comment type="caution">
    <text evidence="5">The sequence shown here is derived from an EMBL/GenBank/DDBJ whole genome shotgun (WGS) entry which is preliminary data.</text>
</comment>
<dbReference type="Gene3D" id="1.25.40.10">
    <property type="entry name" value="Tetratricopeptide repeat domain"/>
    <property type="match status" value="2"/>
</dbReference>
<reference evidence="5 6" key="1">
    <citation type="journal article" date="2015" name="Geomicrobiol. J.">
        <title>Caldisalinibacter kiritimatiensis gen. nov., sp. nov., a moderately thermohalophilic thiosulfate-reducing bacterium from a hypersaline microbial mat.</title>
        <authorList>
            <person name="Ben Hania W."/>
            <person name="Joseph M."/>
            <person name="Fiebig A."/>
            <person name="Bunk B."/>
            <person name="Klenk H.-P."/>
            <person name="Fardeau M.-L."/>
            <person name="Spring S."/>
        </authorList>
    </citation>
    <scope>NUCLEOTIDE SEQUENCE [LARGE SCALE GENOMIC DNA]</scope>
    <source>
        <strain evidence="5 6">L21-TH-D2</strain>
    </source>
</reference>
<dbReference type="GO" id="GO:0003677">
    <property type="term" value="F:DNA binding"/>
    <property type="evidence" value="ECO:0007669"/>
    <property type="project" value="InterPro"/>
</dbReference>
<feature type="repeat" description="TPR" evidence="3">
    <location>
        <begin position="828"/>
        <end position="861"/>
    </location>
</feature>
<evidence type="ECO:0000256" key="1">
    <source>
        <dbReference type="ARBA" id="ARBA00022741"/>
    </source>
</evidence>
<dbReference type="InterPro" id="IPR027417">
    <property type="entry name" value="P-loop_NTPase"/>
</dbReference>
<dbReference type="GO" id="GO:0004016">
    <property type="term" value="F:adenylate cyclase activity"/>
    <property type="evidence" value="ECO:0007669"/>
    <property type="project" value="UniProtKB-EC"/>
</dbReference>
<dbReference type="PANTHER" id="PTHR16305">
    <property type="entry name" value="TESTICULAR SOLUBLE ADENYLYL CYCLASE"/>
    <property type="match status" value="1"/>
</dbReference>
<keyword evidence="1" id="KW-0547">Nucleotide-binding</keyword>